<dbReference type="SMART" id="SM00753">
    <property type="entry name" value="PAM"/>
    <property type="match status" value="1"/>
</dbReference>
<dbReference type="SMART" id="SM00088">
    <property type="entry name" value="PINT"/>
    <property type="match status" value="1"/>
</dbReference>
<dbReference type="AlphaFoldDB" id="A0A7E4VXW2"/>
<reference evidence="3" key="2">
    <citation type="submission" date="2020-10" db="UniProtKB">
        <authorList>
            <consortium name="WormBaseParasite"/>
        </authorList>
    </citation>
    <scope>IDENTIFICATION</scope>
</reference>
<accession>A0A7E4VXW2</accession>
<organism evidence="2 3">
    <name type="scientific">Panagrellus redivivus</name>
    <name type="common">Microworm</name>
    <dbReference type="NCBI Taxonomy" id="6233"/>
    <lineage>
        <taxon>Eukaryota</taxon>
        <taxon>Metazoa</taxon>
        <taxon>Ecdysozoa</taxon>
        <taxon>Nematoda</taxon>
        <taxon>Chromadorea</taxon>
        <taxon>Rhabditida</taxon>
        <taxon>Tylenchina</taxon>
        <taxon>Panagrolaimomorpha</taxon>
        <taxon>Panagrolaimoidea</taxon>
        <taxon>Panagrolaimidae</taxon>
        <taxon>Panagrellus</taxon>
    </lineage>
</organism>
<dbReference type="InterPro" id="IPR050871">
    <property type="entry name" value="26S_Proteasome/COP9_Components"/>
</dbReference>
<dbReference type="Pfam" id="PF01399">
    <property type="entry name" value="PCI"/>
    <property type="match status" value="1"/>
</dbReference>
<proteinExistence type="predicted"/>
<sequence length="521" mass="58684">MPAERISREDAIRRSAPFLASPDKLYPFFAFFDFEDYGDSFKAVLGNILARLKPMTTSISPEQVLQYAHHFYDAAEVASMEGYGNIVATNLVTICTVLRSQMPSTPIDVAKMLFACGLQRRADNDLFGAIGAFEGVLNLAGCSKEAACRAREQLIFAAIGQEHSEALIEHTHLLTQMVVDVKYATRHSLPYRQLVETTVCSVLDVISQKIIDESVRLSVYGTVLETLKLAPNDNLWFNISYKLALLYLRETDYATLDTILTDLKVYCTNNIDINDSSLLSVYALEMDKCALQNNNKAFQIVYQALKIKAAIPHPLITGTIRECGGKMHLRNGDYEQAHTDFCDAFKNYDEAGSARRIACLKYLVLANMLIKSNINPFDSEETKAFRDEPDIDVMTRLISAYQSYNLKQFRDIIDDPNNTVLSDPFIAEHLAELKDNVRSEVLRQIISPYTSISLQYLSEELCISVSEVTRLLTVIILDNDAQYRIDQPGGMLYGIDMKQTGQQRECVKSLESVIKQLSQMR</sequence>
<dbReference type="Gene3D" id="1.25.40.570">
    <property type="match status" value="1"/>
</dbReference>
<evidence type="ECO:0000313" key="2">
    <source>
        <dbReference type="Proteomes" id="UP000492821"/>
    </source>
</evidence>
<dbReference type="WBParaSite" id="Pan_g448.t1">
    <property type="protein sequence ID" value="Pan_g448.t1"/>
    <property type="gene ID" value="Pan_g448"/>
</dbReference>
<dbReference type="SUPFAM" id="SSF46785">
    <property type="entry name" value="Winged helix' DNA-binding domain"/>
    <property type="match status" value="1"/>
</dbReference>
<feature type="domain" description="PCI" evidence="1">
    <location>
        <begin position="330"/>
        <end position="499"/>
    </location>
</feature>
<evidence type="ECO:0000259" key="1">
    <source>
        <dbReference type="PROSITE" id="PS50250"/>
    </source>
</evidence>
<dbReference type="InterPro" id="IPR000717">
    <property type="entry name" value="PCI_dom"/>
</dbReference>
<name>A0A7E4VXW2_PANRE</name>
<dbReference type="Proteomes" id="UP000492821">
    <property type="component" value="Unassembled WGS sequence"/>
</dbReference>
<keyword evidence="2" id="KW-1185">Reference proteome</keyword>
<dbReference type="PANTHER" id="PTHR10678">
    <property type="entry name" value="26S PROTEASOME NON-ATPASE REGULATORY SUBUNIT 11/COP9 SIGNALOSOME COMPLEX SUBUNIT 2"/>
    <property type="match status" value="1"/>
</dbReference>
<dbReference type="InterPro" id="IPR036390">
    <property type="entry name" value="WH_DNA-bd_sf"/>
</dbReference>
<dbReference type="PROSITE" id="PS50250">
    <property type="entry name" value="PCI"/>
    <property type="match status" value="1"/>
</dbReference>
<evidence type="ECO:0000313" key="3">
    <source>
        <dbReference type="WBParaSite" id="Pan_g448.t1"/>
    </source>
</evidence>
<reference evidence="2" key="1">
    <citation type="journal article" date="2013" name="Genetics">
        <title>The draft genome and transcriptome of Panagrellus redivivus are shaped by the harsh demands of a free-living lifestyle.</title>
        <authorList>
            <person name="Srinivasan J."/>
            <person name="Dillman A.R."/>
            <person name="Macchietto M.G."/>
            <person name="Heikkinen L."/>
            <person name="Lakso M."/>
            <person name="Fracchia K.M."/>
            <person name="Antoshechkin I."/>
            <person name="Mortazavi A."/>
            <person name="Wong G."/>
            <person name="Sternberg P.W."/>
        </authorList>
    </citation>
    <scope>NUCLEOTIDE SEQUENCE [LARGE SCALE GENOMIC DNA]</scope>
    <source>
        <strain evidence="2">MT8872</strain>
    </source>
</reference>
<protein>
    <submittedName>
        <fullName evidence="3">COP9 signalosome complex subunit 2</fullName>
    </submittedName>
</protein>